<accession>X1EK40</accession>
<comment type="caution">
    <text evidence="1">The sequence shown here is derived from an EMBL/GenBank/DDBJ whole genome shotgun (WGS) entry which is preliminary data.</text>
</comment>
<proteinExistence type="predicted"/>
<evidence type="ECO:0000313" key="1">
    <source>
        <dbReference type="EMBL" id="GAH32947.1"/>
    </source>
</evidence>
<protein>
    <submittedName>
        <fullName evidence="1">Uncharacterized protein</fullName>
    </submittedName>
</protein>
<feature type="non-terminal residue" evidence="1">
    <location>
        <position position="155"/>
    </location>
</feature>
<feature type="non-terminal residue" evidence="1">
    <location>
        <position position="1"/>
    </location>
</feature>
<dbReference type="AlphaFoldDB" id="X1EK40"/>
<name>X1EK40_9ZZZZ</name>
<reference evidence="1" key="1">
    <citation type="journal article" date="2014" name="Front. Microbiol.">
        <title>High frequency of phylogenetically diverse reductive dehalogenase-homologous genes in deep subseafloor sedimentary metagenomes.</title>
        <authorList>
            <person name="Kawai M."/>
            <person name="Futagami T."/>
            <person name="Toyoda A."/>
            <person name="Takaki Y."/>
            <person name="Nishi S."/>
            <person name="Hori S."/>
            <person name="Arai W."/>
            <person name="Tsubouchi T."/>
            <person name="Morono Y."/>
            <person name="Uchiyama I."/>
            <person name="Ito T."/>
            <person name="Fujiyama A."/>
            <person name="Inagaki F."/>
            <person name="Takami H."/>
        </authorList>
    </citation>
    <scope>NUCLEOTIDE SEQUENCE</scope>
    <source>
        <strain evidence="1">Expedition CK06-06</strain>
    </source>
</reference>
<organism evidence="1">
    <name type="scientific">marine sediment metagenome</name>
    <dbReference type="NCBI Taxonomy" id="412755"/>
    <lineage>
        <taxon>unclassified sequences</taxon>
        <taxon>metagenomes</taxon>
        <taxon>ecological metagenomes</taxon>
    </lineage>
</organism>
<dbReference type="EMBL" id="BARU01014430">
    <property type="protein sequence ID" value="GAH32947.1"/>
    <property type="molecule type" value="Genomic_DNA"/>
</dbReference>
<sequence length="155" mass="17386">DKFTKGAYVRVIDDEIGEDFIARIINVTKSDITEEPGNVQLEIGNKVRDLTTYNAEIKRKQLINDLYSQGAVNIDSNDYQDNCDDSHPAKVSFYLPAETVNVNECRLTFNTEAFRAYETGSAANGDHRHKMFSYMGTMSKSVMEVEIMAVTVAVS</sequence>
<gene>
    <name evidence="1" type="ORF">S03H2_25476</name>
</gene>